<accession>A0ABQ2G8G0</accession>
<reference evidence="2" key="1">
    <citation type="journal article" date="2019" name="Int. J. Syst. Evol. Microbiol.">
        <title>The Global Catalogue of Microorganisms (GCM) 10K type strain sequencing project: providing services to taxonomists for standard genome sequencing and annotation.</title>
        <authorList>
            <consortium name="The Broad Institute Genomics Platform"/>
            <consortium name="The Broad Institute Genome Sequencing Center for Infectious Disease"/>
            <person name="Wu L."/>
            <person name="Ma J."/>
        </authorList>
    </citation>
    <scope>NUCLEOTIDE SEQUENCE [LARGE SCALE GENOMIC DNA]</scope>
    <source>
        <strain evidence="2">JCM 15442</strain>
    </source>
</reference>
<evidence type="ECO:0000313" key="2">
    <source>
        <dbReference type="Proteomes" id="UP000639973"/>
    </source>
</evidence>
<dbReference type="Proteomes" id="UP000639973">
    <property type="component" value="Unassembled WGS sequence"/>
</dbReference>
<comment type="caution">
    <text evidence="1">The sequence shown here is derived from an EMBL/GenBank/DDBJ whole genome shotgun (WGS) entry which is preliminary data.</text>
</comment>
<dbReference type="RefSeq" id="WP_229723441.1">
    <property type="nucleotide sequence ID" value="NZ_BMOL01000007.1"/>
</dbReference>
<dbReference type="EMBL" id="BMOL01000007">
    <property type="protein sequence ID" value="GGL80393.1"/>
    <property type="molecule type" value="Genomic_DNA"/>
</dbReference>
<proteinExistence type="predicted"/>
<name>A0ABQ2G8G0_9DEIO</name>
<evidence type="ECO:0000313" key="1">
    <source>
        <dbReference type="EMBL" id="GGL80393.1"/>
    </source>
</evidence>
<gene>
    <name evidence="1" type="ORF">GCM10010840_17850</name>
</gene>
<organism evidence="1 2">
    <name type="scientific">Deinococcus aerolatus</name>
    <dbReference type="NCBI Taxonomy" id="522487"/>
    <lineage>
        <taxon>Bacteria</taxon>
        <taxon>Thermotogati</taxon>
        <taxon>Deinococcota</taxon>
        <taxon>Deinococci</taxon>
        <taxon>Deinococcales</taxon>
        <taxon>Deinococcaceae</taxon>
        <taxon>Deinococcus</taxon>
    </lineage>
</organism>
<protein>
    <submittedName>
        <fullName evidence="1">Uncharacterized protein</fullName>
    </submittedName>
</protein>
<sequence length="120" mass="12605">MHPSPTPAPTWLTRPWLSRLRAWPGVLTLLSVLAVALGTPVRPPEVGQRLSASNVAPALPEVRAAPQPGPGVTVLTPPPPAEAVGVIREPAGSLAVRWSWQQPAPLSDLNVLGRRQTDGG</sequence>
<keyword evidence="2" id="KW-1185">Reference proteome</keyword>